<dbReference type="STRING" id="1802617.A2886_03150"/>
<dbReference type="EMBL" id="MEVA01000010">
    <property type="protein sequence ID" value="OGC47402.1"/>
    <property type="molecule type" value="Genomic_DNA"/>
</dbReference>
<dbReference type="Proteomes" id="UP000176608">
    <property type="component" value="Unassembled WGS sequence"/>
</dbReference>
<reference evidence="1 2" key="1">
    <citation type="journal article" date="2016" name="Nat. Commun.">
        <title>Thousands of microbial genomes shed light on interconnected biogeochemical processes in an aquifer system.</title>
        <authorList>
            <person name="Anantharaman K."/>
            <person name="Brown C.T."/>
            <person name="Hug L.A."/>
            <person name="Sharon I."/>
            <person name="Castelle C.J."/>
            <person name="Probst A.J."/>
            <person name="Thomas B.C."/>
            <person name="Singh A."/>
            <person name="Wilkins M.J."/>
            <person name="Karaoz U."/>
            <person name="Brodie E.L."/>
            <person name="Williams K.H."/>
            <person name="Hubbard S.S."/>
            <person name="Banfield J.F."/>
        </authorList>
    </citation>
    <scope>NUCLEOTIDE SEQUENCE [LARGE SCALE GENOMIC DNA]</scope>
</reference>
<evidence type="ECO:0000313" key="1">
    <source>
        <dbReference type="EMBL" id="OGC47402.1"/>
    </source>
</evidence>
<dbReference type="AlphaFoldDB" id="A0A1F4UR76"/>
<evidence type="ECO:0000313" key="2">
    <source>
        <dbReference type="Proteomes" id="UP000176608"/>
    </source>
</evidence>
<accession>A0A1F4UR76</accession>
<organism evidence="1 2">
    <name type="scientific">candidate division WWE3 bacterium RIFCSPHIGHO2_01_FULL_42_13</name>
    <dbReference type="NCBI Taxonomy" id="1802617"/>
    <lineage>
        <taxon>Bacteria</taxon>
        <taxon>Katanobacteria</taxon>
    </lineage>
</organism>
<comment type="caution">
    <text evidence="1">The sequence shown here is derived from an EMBL/GenBank/DDBJ whole genome shotgun (WGS) entry which is preliminary data.</text>
</comment>
<name>A0A1F4UR76_UNCKA</name>
<sequence length="72" mass="8454">MANLYPATIDQILLIDGEKWRFFSKDEVRKYNLCFDEVSCMFESTKILLVNLNTSRPKEFDPSTVKSAVMEW</sequence>
<proteinExistence type="predicted"/>
<protein>
    <submittedName>
        <fullName evidence="1">Uncharacterized protein</fullName>
    </submittedName>
</protein>
<gene>
    <name evidence="1" type="ORF">A2886_03150</name>
</gene>